<feature type="region of interest" description="Disordered" evidence="1">
    <location>
        <begin position="292"/>
        <end position="311"/>
    </location>
</feature>
<dbReference type="AlphaFoldDB" id="A0A8E0RXI6"/>
<proteinExistence type="predicted"/>
<reference evidence="2" key="1">
    <citation type="submission" date="2019-05" db="EMBL/GenBank/DDBJ databases">
        <title>Annotation for the trematode Fasciolopsis buski.</title>
        <authorList>
            <person name="Choi Y.-J."/>
        </authorList>
    </citation>
    <scope>NUCLEOTIDE SEQUENCE</scope>
    <source>
        <strain evidence="2">HT</strain>
        <tissue evidence="2">Whole worm</tissue>
    </source>
</reference>
<dbReference type="Proteomes" id="UP000728185">
    <property type="component" value="Unassembled WGS sequence"/>
</dbReference>
<protein>
    <submittedName>
        <fullName evidence="2">Uncharacterized protein</fullName>
    </submittedName>
</protein>
<sequence length="346" mass="39787">MVGRCRSTGELNRLLKISVRLEHYVELSTKDTFDTEVFQTRLKQHFSIPWHEPKTPIKTSLCVTYTSLILSSASWWPYRQQRCLDFENVQRFLTFYQAGRYCAIGVQDNDMAEKQFVVLLTKSIGDLDSLLRVMHTQLSFWKRIDHFDEQPDRPIAVVPVSWPTLKAQPVSLPRVNLYGNNGLHSVSSTFNQNQSNNGRYFSASQEDVTHSKTVMLKACECKSQLPRFHVNQLQHRGKMSERVIDVPRHRPSVIRSRTLGTSNLSTVHEEKLCHKTIIPFSGSINKLENGNHKASYRQQPPGGRPSDTDSTSWEVDIKYVRRDPVLGNVLDDQGSVYLYTAHQVKR</sequence>
<accession>A0A8E0RXI6</accession>
<comment type="caution">
    <text evidence="2">The sequence shown here is derived from an EMBL/GenBank/DDBJ whole genome shotgun (WGS) entry which is preliminary data.</text>
</comment>
<dbReference type="EMBL" id="LUCM01006860">
    <property type="protein sequence ID" value="KAA0190655.1"/>
    <property type="molecule type" value="Genomic_DNA"/>
</dbReference>
<dbReference type="OrthoDB" id="6240246at2759"/>
<name>A0A8E0RXI6_9TREM</name>
<gene>
    <name evidence="2" type="ORF">FBUS_01485</name>
</gene>
<keyword evidence="3" id="KW-1185">Reference proteome</keyword>
<evidence type="ECO:0000313" key="2">
    <source>
        <dbReference type="EMBL" id="KAA0190655.1"/>
    </source>
</evidence>
<organism evidence="2 3">
    <name type="scientific">Fasciolopsis buskii</name>
    <dbReference type="NCBI Taxonomy" id="27845"/>
    <lineage>
        <taxon>Eukaryota</taxon>
        <taxon>Metazoa</taxon>
        <taxon>Spiralia</taxon>
        <taxon>Lophotrochozoa</taxon>
        <taxon>Platyhelminthes</taxon>
        <taxon>Trematoda</taxon>
        <taxon>Digenea</taxon>
        <taxon>Plagiorchiida</taxon>
        <taxon>Echinostomata</taxon>
        <taxon>Echinostomatoidea</taxon>
        <taxon>Fasciolidae</taxon>
        <taxon>Fasciolopsis</taxon>
    </lineage>
</organism>
<evidence type="ECO:0000256" key="1">
    <source>
        <dbReference type="SAM" id="MobiDB-lite"/>
    </source>
</evidence>
<evidence type="ECO:0000313" key="3">
    <source>
        <dbReference type="Proteomes" id="UP000728185"/>
    </source>
</evidence>